<dbReference type="OrthoDB" id="3364132at2759"/>
<dbReference type="EMBL" id="KN831768">
    <property type="protein sequence ID" value="KIM48548.1"/>
    <property type="molecule type" value="Genomic_DNA"/>
</dbReference>
<evidence type="ECO:0000313" key="1">
    <source>
        <dbReference type="EMBL" id="KIM48548.1"/>
    </source>
</evidence>
<protein>
    <submittedName>
        <fullName evidence="1">Uncharacterized protein</fullName>
    </submittedName>
</protein>
<sequence>MPTVDNFSVWIEVEGEQLPEYQVQSFSKRDQSIRTCWIPSEAGKEFKIFYRDSLREVDTRTRILVDGVPCIGYVQRPKAVSASPDVIVHQGQIASATTYKPYVFSNCQLTG</sequence>
<evidence type="ECO:0000313" key="2">
    <source>
        <dbReference type="Proteomes" id="UP000053424"/>
    </source>
</evidence>
<keyword evidence="2" id="KW-1185">Reference proteome</keyword>
<dbReference type="STRING" id="686832.A0A0C2YFQ2"/>
<dbReference type="Proteomes" id="UP000053424">
    <property type="component" value="Unassembled WGS sequence"/>
</dbReference>
<dbReference type="AlphaFoldDB" id="A0A0C2YFQ2"/>
<gene>
    <name evidence="1" type="ORF">M413DRAFT_81123</name>
</gene>
<reference evidence="1 2" key="1">
    <citation type="submission" date="2014-04" db="EMBL/GenBank/DDBJ databases">
        <authorList>
            <consortium name="DOE Joint Genome Institute"/>
            <person name="Kuo A."/>
            <person name="Gay G."/>
            <person name="Dore J."/>
            <person name="Kohler A."/>
            <person name="Nagy L.G."/>
            <person name="Floudas D."/>
            <person name="Copeland A."/>
            <person name="Barry K.W."/>
            <person name="Cichocki N."/>
            <person name="Veneault-Fourrey C."/>
            <person name="LaButti K."/>
            <person name="Lindquist E.A."/>
            <person name="Lipzen A."/>
            <person name="Lundell T."/>
            <person name="Morin E."/>
            <person name="Murat C."/>
            <person name="Sun H."/>
            <person name="Tunlid A."/>
            <person name="Henrissat B."/>
            <person name="Grigoriev I.V."/>
            <person name="Hibbett D.S."/>
            <person name="Martin F."/>
            <person name="Nordberg H.P."/>
            <person name="Cantor M.N."/>
            <person name="Hua S.X."/>
        </authorList>
    </citation>
    <scope>NUCLEOTIDE SEQUENCE [LARGE SCALE GENOMIC DNA]</scope>
    <source>
        <strain evidence="2">h7</strain>
    </source>
</reference>
<accession>A0A0C2YFQ2</accession>
<reference evidence="2" key="2">
    <citation type="submission" date="2015-01" db="EMBL/GenBank/DDBJ databases">
        <title>Evolutionary Origins and Diversification of the Mycorrhizal Mutualists.</title>
        <authorList>
            <consortium name="DOE Joint Genome Institute"/>
            <consortium name="Mycorrhizal Genomics Consortium"/>
            <person name="Kohler A."/>
            <person name="Kuo A."/>
            <person name="Nagy L.G."/>
            <person name="Floudas D."/>
            <person name="Copeland A."/>
            <person name="Barry K.W."/>
            <person name="Cichocki N."/>
            <person name="Veneault-Fourrey C."/>
            <person name="LaButti K."/>
            <person name="Lindquist E.A."/>
            <person name="Lipzen A."/>
            <person name="Lundell T."/>
            <person name="Morin E."/>
            <person name="Murat C."/>
            <person name="Riley R."/>
            <person name="Ohm R."/>
            <person name="Sun H."/>
            <person name="Tunlid A."/>
            <person name="Henrissat B."/>
            <person name="Grigoriev I.V."/>
            <person name="Hibbett D.S."/>
            <person name="Martin F."/>
        </authorList>
    </citation>
    <scope>NUCLEOTIDE SEQUENCE [LARGE SCALE GENOMIC DNA]</scope>
    <source>
        <strain evidence="2">h7</strain>
    </source>
</reference>
<organism evidence="1 2">
    <name type="scientific">Hebeloma cylindrosporum</name>
    <dbReference type="NCBI Taxonomy" id="76867"/>
    <lineage>
        <taxon>Eukaryota</taxon>
        <taxon>Fungi</taxon>
        <taxon>Dikarya</taxon>
        <taxon>Basidiomycota</taxon>
        <taxon>Agaricomycotina</taxon>
        <taxon>Agaricomycetes</taxon>
        <taxon>Agaricomycetidae</taxon>
        <taxon>Agaricales</taxon>
        <taxon>Agaricineae</taxon>
        <taxon>Hymenogastraceae</taxon>
        <taxon>Hebeloma</taxon>
    </lineage>
</organism>
<name>A0A0C2YFQ2_HEBCY</name>
<proteinExistence type="predicted"/>
<dbReference type="HOGENOM" id="CLU_2158722_0_0_1"/>